<name>A0A6J7VYK2_9ZZZZ</name>
<dbReference type="AlphaFoldDB" id="A0A6J7VYK2"/>
<proteinExistence type="predicted"/>
<sequence>MLEAAASELAQDLAQENLQVEDWYVMFCNRGKNGPFETQGEAFKGANGKFGVRINLIDRGNHDRVVSTCAATFRKP</sequence>
<dbReference type="EMBL" id="CAFBRX010000061">
    <property type="protein sequence ID" value="CAB5121671.1"/>
    <property type="molecule type" value="Genomic_DNA"/>
</dbReference>
<accession>A0A6J7VYK2</accession>
<evidence type="ECO:0000313" key="1">
    <source>
        <dbReference type="EMBL" id="CAB5121671.1"/>
    </source>
</evidence>
<protein>
    <submittedName>
        <fullName evidence="1">Unannotated protein</fullName>
    </submittedName>
</protein>
<reference evidence="1" key="1">
    <citation type="submission" date="2020-05" db="EMBL/GenBank/DDBJ databases">
        <authorList>
            <person name="Chiriac C."/>
            <person name="Salcher M."/>
            <person name="Ghai R."/>
            <person name="Kavagutti S V."/>
        </authorList>
    </citation>
    <scope>NUCLEOTIDE SEQUENCE</scope>
</reference>
<organism evidence="1">
    <name type="scientific">freshwater metagenome</name>
    <dbReference type="NCBI Taxonomy" id="449393"/>
    <lineage>
        <taxon>unclassified sequences</taxon>
        <taxon>metagenomes</taxon>
        <taxon>ecological metagenomes</taxon>
    </lineage>
</organism>
<gene>
    <name evidence="1" type="ORF">UFOPK4422_00724</name>
</gene>